<keyword evidence="3" id="KW-0812">Transmembrane</keyword>
<organism evidence="4 5">
    <name type="scientific">Heracleum sosnowskyi</name>
    <dbReference type="NCBI Taxonomy" id="360622"/>
    <lineage>
        <taxon>Eukaryota</taxon>
        <taxon>Viridiplantae</taxon>
        <taxon>Streptophyta</taxon>
        <taxon>Embryophyta</taxon>
        <taxon>Tracheophyta</taxon>
        <taxon>Spermatophyta</taxon>
        <taxon>Magnoliopsida</taxon>
        <taxon>eudicotyledons</taxon>
        <taxon>Gunneridae</taxon>
        <taxon>Pentapetalae</taxon>
        <taxon>asterids</taxon>
        <taxon>campanulids</taxon>
        <taxon>Apiales</taxon>
        <taxon>Apiaceae</taxon>
        <taxon>Apioideae</taxon>
        <taxon>apioid superclade</taxon>
        <taxon>Tordylieae</taxon>
        <taxon>Tordyliinae</taxon>
        <taxon>Heracleum</taxon>
    </lineage>
</organism>
<name>A0AAD8JHX3_9APIA</name>
<dbReference type="Proteomes" id="UP001237642">
    <property type="component" value="Unassembled WGS sequence"/>
</dbReference>
<feature type="region of interest" description="Disordered" evidence="2">
    <location>
        <begin position="166"/>
        <end position="186"/>
    </location>
</feature>
<reference evidence="4" key="2">
    <citation type="submission" date="2023-05" db="EMBL/GenBank/DDBJ databases">
        <authorList>
            <person name="Schelkunov M.I."/>
        </authorList>
    </citation>
    <scope>NUCLEOTIDE SEQUENCE</scope>
    <source>
        <strain evidence="4">Hsosn_3</strain>
        <tissue evidence="4">Leaf</tissue>
    </source>
</reference>
<evidence type="ECO:0000313" key="5">
    <source>
        <dbReference type="Proteomes" id="UP001237642"/>
    </source>
</evidence>
<keyword evidence="3" id="KW-0472">Membrane</keyword>
<gene>
    <name evidence="4" type="ORF">POM88_002576</name>
</gene>
<feature type="compositionally biased region" description="Basic and acidic residues" evidence="2">
    <location>
        <begin position="166"/>
        <end position="179"/>
    </location>
</feature>
<evidence type="ECO:0000256" key="3">
    <source>
        <dbReference type="SAM" id="Phobius"/>
    </source>
</evidence>
<feature type="transmembrane region" description="Helical" evidence="3">
    <location>
        <begin position="21"/>
        <end position="45"/>
    </location>
</feature>
<evidence type="ECO:0000313" key="4">
    <source>
        <dbReference type="EMBL" id="KAK1402971.1"/>
    </source>
</evidence>
<keyword evidence="5" id="KW-1185">Reference proteome</keyword>
<sequence>MRTRAKKKLLNLSIRNGYGNINVVVSAPKVCNFTFFGIFIVTIVVPELENVSIRLNNWFVDKNWIDRKKICRRLTNMFPGIANAKNLIFDSESIEALNKISDLLVSLPSPFYNLKFVKLPRGFKESSMSSALRSYLLGGSPKAAIVTKFPQNHGVEDSIADADRARHTDASVEGTDKDQASSSKGRIDSGLWRSHEVNYEFVCLLDRIMQKYPETFEHFTTKNKKLCTMNLNLLCTSLNDFTKISMTSVDSEMIFGYREVFSYLQNLGLNVSWAVNRLKYIEHLRFSKPLISELHSIDCHIDNAKTKLQELQARFDDAKIKQKDLLARLDDAKVKLQDVQTLRMEKLSEIEQAFGTMGTNLAVGFIGDDLLSNP</sequence>
<protein>
    <submittedName>
        <fullName evidence="4">Uncharacterized protein</fullName>
    </submittedName>
</protein>
<feature type="coiled-coil region" evidence="1">
    <location>
        <begin position="294"/>
        <end position="328"/>
    </location>
</feature>
<keyword evidence="1" id="KW-0175">Coiled coil</keyword>
<evidence type="ECO:0000256" key="2">
    <source>
        <dbReference type="SAM" id="MobiDB-lite"/>
    </source>
</evidence>
<proteinExistence type="predicted"/>
<comment type="caution">
    <text evidence="4">The sequence shown here is derived from an EMBL/GenBank/DDBJ whole genome shotgun (WGS) entry which is preliminary data.</text>
</comment>
<reference evidence="4" key="1">
    <citation type="submission" date="2023-02" db="EMBL/GenBank/DDBJ databases">
        <title>Genome of toxic invasive species Heracleum sosnowskyi carries increased number of genes despite the absence of recent whole-genome duplications.</title>
        <authorList>
            <person name="Schelkunov M."/>
            <person name="Shtratnikova V."/>
            <person name="Makarenko M."/>
            <person name="Klepikova A."/>
            <person name="Omelchenko D."/>
            <person name="Novikova G."/>
            <person name="Obukhova E."/>
            <person name="Bogdanov V."/>
            <person name="Penin A."/>
            <person name="Logacheva M."/>
        </authorList>
    </citation>
    <scope>NUCLEOTIDE SEQUENCE</scope>
    <source>
        <strain evidence="4">Hsosn_3</strain>
        <tissue evidence="4">Leaf</tissue>
    </source>
</reference>
<dbReference type="AlphaFoldDB" id="A0AAD8JHX3"/>
<keyword evidence="3" id="KW-1133">Transmembrane helix</keyword>
<accession>A0AAD8JHX3</accession>
<evidence type="ECO:0000256" key="1">
    <source>
        <dbReference type="SAM" id="Coils"/>
    </source>
</evidence>
<dbReference type="EMBL" id="JAUIZM010000001">
    <property type="protein sequence ID" value="KAK1402971.1"/>
    <property type="molecule type" value="Genomic_DNA"/>
</dbReference>